<organism evidence="2 3">
    <name type="scientific">Blattamonas nauphoetae</name>
    <dbReference type="NCBI Taxonomy" id="2049346"/>
    <lineage>
        <taxon>Eukaryota</taxon>
        <taxon>Metamonada</taxon>
        <taxon>Preaxostyla</taxon>
        <taxon>Oxymonadida</taxon>
        <taxon>Blattamonas</taxon>
    </lineage>
</organism>
<comment type="caution">
    <text evidence="2">The sequence shown here is derived from an EMBL/GenBank/DDBJ whole genome shotgun (WGS) entry which is preliminary data.</text>
</comment>
<evidence type="ECO:0000256" key="1">
    <source>
        <dbReference type="SAM" id="MobiDB-lite"/>
    </source>
</evidence>
<keyword evidence="3" id="KW-1185">Reference proteome</keyword>
<reference evidence="2 3" key="1">
    <citation type="journal article" date="2022" name="bioRxiv">
        <title>Genomics of Preaxostyla Flagellates Illuminates Evolutionary Transitions and the Path Towards Mitochondrial Loss.</title>
        <authorList>
            <person name="Novak L.V.F."/>
            <person name="Treitli S.C."/>
            <person name="Pyrih J."/>
            <person name="Halakuc P."/>
            <person name="Pipaliya S.V."/>
            <person name="Vacek V."/>
            <person name="Brzon O."/>
            <person name="Soukal P."/>
            <person name="Eme L."/>
            <person name="Dacks J.B."/>
            <person name="Karnkowska A."/>
            <person name="Elias M."/>
            <person name="Hampl V."/>
        </authorList>
    </citation>
    <scope>NUCLEOTIDE SEQUENCE [LARGE SCALE GENOMIC DNA]</scope>
    <source>
        <strain evidence="2">NAU3</strain>
        <tissue evidence="2">Gut</tissue>
    </source>
</reference>
<dbReference type="Proteomes" id="UP001281761">
    <property type="component" value="Unassembled WGS sequence"/>
</dbReference>
<protein>
    <submittedName>
        <fullName evidence="2">Uncharacterized protein</fullName>
    </submittedName>
</protein>
<accession>A0ABQ9XV54</accession>
<dbReference type="EMBL" id="JARBJD010000068">
    <property type="protein sequence ID" value="KAK2955347.1"/>
    <property type="molecule type" value="Genomic_DNA"/>
</dbReference>
<evidence type="ECO:0000313" key="3">
    <source>
        <dbReference type="Proteomes" id="UP001281761"/>
    </source>
</evidence>
<name>A0ABQ9XV54_9EUKA</name>
<feature type="compositionally biased region" description="Polar residues" evidence="1">
    <location>
        <begin position="14"/>
        <end position="32"/>
    </location>
</feature>
<evidence type="ECO:0000313" key="2">
    <source>
        <dbReference type="EMBL" id="KAK2955347.1"/>
    </source>
</evidence>
<feature type="region of interest" description="Disordered" evidence="1">
    <location>
        <begin position="1"/>
        <end position="32"/>
    </location>
</feature>
<proteinExistence type="predicted"/>
<sequence>MPPKQTFMRKRSETQSNTRTKCAPSSTSNKHTVHTTIQDSFENHNDSTLDPHSIPSTTDVVTITGNDRSYFRVSKQILQYELKLKRINVETLLDQVHLEGDEISLPTSIPSDWRLVSQDSITNDDLREGCISLFEQINSGIQLTPIEVVYASRFVEYTYLYIKNSPSSHAMLLQTVFPEEENCQTKLASALIKLVCHPSDRLRTVALSFFDVGLSKSAKKCTIAVAVTGLIPKLFEHLKPLEIPINETTIEFHRHITAIVDDFLSFSTPEDVCNHLNDHKSTLPQTPLVSEIIDPIFRPFCAYLRYLLDPPDGPIDYHFGLSLLSKMKLFKKHITEAFWPQSSFPELKQFFDELKTNMTEELASSLDLTTTAQALHRLLFRSGRDFDDPSWAETYQNILVRLSEGRQCSDLGAESFLCFLSNRPKLVEPKFWSDGSVSIDVNHSVESEFSLPSTSLGTVLTPTRPYFAAACLTLFRPISYHFRISTLWRDIECGWFAGMINALTPWQLPFTSEFIPLHKQLIDAMKIRLHLIRQVGFWDDDPKSRSKLNELYHYFHKNTKEYVVHLSLHLFAIPTQNNSNNSVILDEFFSNFFRPYHPPNMTNPFQDEVRKEMDAAALSSSSPPFLLTSELVCDLTDEEIINVVDRIVALIESDSPISDDTILRICAFHTNQLKSIYLPELFRKAGRSTEQCFHAFECLLSLPFVHIDHRHINYLLNQKPKTQQPTLDEWDDVDLTTVGMVMLTIDEEHIFFKHHLSKIITFAVDVLPQLSHCATRLSVSQLERLLTPSIDLLRKVYFHRFLPMYDERHQCETGFIHLCRLCEQRVIAECLSRMGFFSRLVSGIVDDSSSFNSKCVIDIFIRQKRYSGTAGTDKKTLRRIRRHFLEEGLQDVLDFLLVRKKDSFNIFNRIEHGMGMMPFFGANLSKDSN</sequence>
<gene>
    <name evidence="2" type="ORF">BLNAU_9740</name>
</gene>